<dbReference type="InterPro" id="IPR052029">
    <property type="entry name" value="PpiD_chaperone"/>
</dbReference>
<evidence type="ECO:0000256" key="2">
    <source>
        <dbReference type="ARBA" id="ARBA00022475"/>
    </source>
</evidence>
<dbReference type="GO" id="GO:0003755">
    <property type="term" value="F:peptidyl-prolyl cis-trans isomerase activity"/>
    <property type="evidence" value="ECO:0007669"/>
    <property type="project" value="UniProtKB-KW"/>
</dbReference>
<name>A0A2W7IYX3_9FLAO</name>
<dbReference type="Pfam" id="PF13616">
    <property type="entry name" value="Rotamase_3"/>
    <property type="match status" value="1"/>
</dbReference>
<evidence type="ECO:0000256" key="1">
    <source>
        <dbReference type="ARBA" id="ARBA00004382"/>
    </source>
</evidence>
<dbReference type="SUPFAM" id="SSF109998">
    <property type="entry name" value="Triger factor/SurA peptide-binding domain-like"/>
    <property type="match status" value="1"/>
</dbReference>
<dbReference type="GO" id="GO:0005886">
    <property type="term" value="C:plasma membrane"/>
    <property type="evidence" value="ECO:0007669"/>
    <property type="project" value="UniProtKB-SubCell"/>
</dbReference>
<keyword evidence="11" id="KW-0697">Rotamase</keyword>
<feature type="domain" description="PpiC" evidence="12">
    <location>
        <begin position="343"/>
        <end position="450"/>
    </location>
</feature>
<reference evidence="13 14" key="1">
    <citation type="submission" date="2018-06" db="EMBL/GenBank/DDBJ databases">
        <title>Genomic Encyclopedia of Archaeal and Bacterial Type Strains, Phase II (KMG-II): from individual species to whole genera.</title>
        <authorList>
            <person name="Goeker M."/>
        </authorList>
    </citation>
    <scope>NUCLEOTIDE SEQUENCE [LARGE SCALE GENOMIC DNA]</scope>
    <source>
        <strain evidence="13 14">DSM 15361</strain>
    </source>
</reference>
<dbReference type="InterPro" id="IPR046357">
    <property type="entry name" value="PPIase_dom_sf"/>
</dbReference>
<dbReference type="AlphaFoldDB" id="A0A2W7IYX3"/>
<keyword evidence="3" id="KW-0997">Cell inner membrane</keyword>
<comment type="similarity">
    <text evidence="8">Belongs to the PpiD chaperone family.</text>
</comment>
<proteinExistence type="inferred from homology"/>
<dbReference type="InterPro" id="IPR023058">
    <property type="entry name" value="PPIase_PpiC_CS"/>
</dbReference>
<evidence type="ECO:0000259" key="12">
    <source>
        <dbReference type="PROSITE" id="PS50198"/>
    </source>
</evidence>
<evidence type="ECO:0000256" key="3">
    <source>
        <dbReference type="ARBA" id="ARBA00022519"/>
    </source>
</evidence>
<dbReference type="InterPro" id="IPR027304">
    <property type="entry name" value="Trigger_fact/SurA_dom_sf"/>
</dbReference>
<dbReference type="EMBL" id="QKYV01000001">
    <property type="protein sequence ID" value="PZW43873.1"/>
    <property type="molecule type" value="Genomic_DNA"/>
</dbReference>
<accession>A0A2W7IYX3</accession>
<keyword evidence="5" id="KW-1133">Transmembrane helix</keyword>
<keyword evidence="4" id="KW-0812">Transmembrane</keyword>
<gene>
    <name evidence="13" type="ORF">LX95_00199</name>
</gene>
<keyword evidence="6" id="KW-0472">Membrane</keyword>
<evidence type="ECO:0000256" key="6">
    <source>
        <dbReference type="ARBA" id="ARBA00023136"/>
    </source>
</evidence>
<keyword evidence="7" id="KW-0143">Chaperone</keyword>
<comment type="subcellular location">
    <subcellularLocation>
        <location evidence="1">Cell inner membrane</location>
        <topology evidence="1">Single-pass type II membrane protein</topology>
        <orientation evidence="1">Periplasmic side</orientation>
    </subcellularLocation>
</comment>
<evidence type="ECO:0000313" key="13">
    <source>
        <dbReference type="EMBL" id="PZW43873.1"/>
    </source>
</evidence>
<sequence>MAVLNKIRQRSVFLIVIIALALFSFVLADVIRNSGFSKNQSNVGVVNGNEISREDFARQVEAVQRNGQGNVTTAQAVNRVWENKLQETLLDEQLDELDIEVGQGQINNILKRQFTGNQNFMNEAGLFDFAVMREYVANLKATSPEAYQQWLAVEESAAKQAKASIYYNMVRAGVGATLLEGEQAYKMENDNIDLKFVKIPYETVGEIEVSKDEIKSYLKDHKDKYEVEASRDIQYVFFEEKASVKDDADTKVALEKLMKDREEYNEVSQANEMLDGFAKTSNNEEFVNEFSDLPYEERFTFKDELNKDNAEQIFSLSEGQTFGPYKEGGFWKVTKVTGVKQLTDSVKAAHILVAHKDSPVGSDLERTKEEAKKLADSIVTQVKSNDSLFANLAKDYSSDTTSKENGGDLGWVNYRNTTSSKFIDYIFDSSSEKYGVVDTEYGYHVVLIEEAKATQKAVKVVTLSKEIEPSEKTTNDLFATTTKFEIAAADKGFDEVAKENSYEVRPVKGIKAMEEALRGIGNQRRIVQWSFNEETATGDIRRFDLPNGYVVAQVTAKNEKGLMSVEEASATVTPIIRKEKQAKMIKDKISGSTLSEIASNQKSSVETASAVNLSSPVLPGATSEPKVVGAAFFLEKGKVSKPIAGEKGVYVVEVTNRTEAAPLNSYRMIAARKTKERAAQATTRLVEALKSSAEIEDNRANFY</sequence>
<protein>
    <recommendedName>
        <fullName evidence="9">Periplasmic chaperone PpiD</fullName>
    </recommendedName>
    <alternativeName>
        <fullName evidence="10">Periplasmic folding chaperone</fullName>
    </alternativeName>
</protein>
<dbReference type="Gene3D" id="3.10.50.40">
    <property type="match status" value="2"/>
</dbReference>
<keyword evidence="11 13" id="KW-0413">Isomerase</keyword>
<evidence type="ECO:0000256" key="4">
    <source>
        <dbReference type="ARBA" id="ARBA00022692"/>
    </source>
</evidence>
<dbReference type="InterPro" id="IPR000297">
    <property type="entry name" value="PPIase_PpiC"/>
</dbReference>
<evidence type="ECO:0000256" key="10">
    <source>
        <dbReference type="ARBA" id="ARBA00042775"/>
    </source>
</evidence>
<keyword evidence="14" id="KW-1185">Reference proteome</keyword>
<dbReference type="PANTHER" id="PTHR47529:SF1">
    <property type="entry name" value="PERIPLASMIC CHAPERONE PPID"/>
    <property type="match status" value="1"/>
</dbReference>
<feature type="domain" description="PpiC" evidence="12">
    <location>
        <begin position="546"/>
        <end position="656"/>
    </location>
</feature>
<dbReference type="Pfam" id="PF13145">
    <property type="entry name" value="Rotamase_2"/>
    <property type="match status" value="1"/>
</dbReference>
<dbReference type="RefSeq" id="WP_111539559.1">
    <property type="nucleotide sequence ID" value="NZ_QKYV01000001.1"/>
</dbReference>
<comment type="caution">
    <text evidence="13">The sequence shown here is derived from an EMBL/GenBank/DDBJ whole genome shotgun (WGS) entry which is preliminary data.</text>
</comment>
<dbReference type="PROSITE" id="PS01096">
    <property type="entry name" value="PPIC_PPIASE_1"/>
    <property type="match status" value="1"/>
</dbReference>
<evidence type="ECO:0000256" key="7">
    <source>
        <dbReference type="ARBA" id="ARBA00023186"/>
    </source>
</evidence>
<dbReference type="Proteomes" id="UP000249542">
    <property type="component" value="Unassembled WGS sequence"/>
</dbReference>
<evidence type="ECO:0000256" key="9">
    <source>
        <dbReference type="ARBA" id="ARBA00040743"/>
    </source>
</evidence>
<evidence type="ECO:0000256" key="11">
    <source>
        <dbReference type="PROSITE-ProRule" id="PRU00278"/>
    </source>
</evidence>
<dbReference type="Pfam" id="PF13623">
    <property type="entry name" value="SurA_N_2"/>
    <property type="match status" value="1"/>
</dbReference>
<dbReference type="PANTHER" id="PTHR47529">
    <property type="entry name" value="PEPTIDYL-PROLYL CIS-TRANS ISOMERASE D"/>
    <property type="match status" value="1"/>
</dbReference>
<evidence type="ECO:0000313" key="14">
    <source>
        <dbReference type="Proteomes" id="UP000249542"/>
    </source>
</evidence>
<organism evidence="13 14">
    <name type="scientific">Mesonia algae</name>
    <dbReference type="NCBI Taxonomy" id="213248"/>
    <lineage>
        <taxon>Bacteria</taxon>
        <taxon>Pseudomonadati</taxon>
        <taxon>Bacteroidota</taxon>
        <taxon>Flavobacteriia</taxon>
        <taxon>Flavobacteriales</taxon>
        <taxon>Flavobacteriaceae</taxon>
        <taxon>Mesonia</taxon>
    </lineage>
</organism>
<keyword evidence="2" id="KW-1003">Cell membrane</keyword>
<evidence type="ECO:0000256" key="8">
    <source>
        <dbReference type="ARBA" id="ARBA00038408"/>
    </source>
</evidence>
<dbReference type="SUPFAM" id="SSF54534">
    <property type="entry name" value="FKBP-like"/>
    <property type="match status" value="1"/>
</dbReference>
<evidence type="ECO:0000256" key="5">
    <source>
        <dbReference type="ARBA" id="ARBA00022989"/>
    </source>
</evidence>
<dbReference type="PROSITE" id="PS50198">
    <property type="entry name" value="PPIC_PPIASE_2"/>
    <property type="match status" value="2"/>
</dbReference>